<evidence type="ECO:0000256" key="7">
    <source>
        <dbReference type="ARBA" id="ARBA00023157"/>
    </source>
</evidence>
<dbReference type="InterPro" id="IPR036922">
    <property type="entry name" value="Rieske_2Fe-2S_sf"/>
</dbReference>
<reference evidence="11 12" key="1">
    <citation type="submission" date="2023-06" db="EMBL/GenBank/DDBJ databases">
        <title>Cellulomonas sp. MW4 Whole genome sequence.</title>
        <authorList>
            <person name="Park S."/>
        </authorList>
    </citation>
    <scope>NUCLEOTIDE SEQUENCE [LARGE SCALE GENOMIC DNA]</scope>
    <source>
        <strain evidence="11 12">MW4</strain>
    </source>
</reference>
<evidence type="ECO:0000256" key="2">
    <source>
        <dbReference type="ARBA" id="ARBA00015816"/>
    </source>
</evidence>
<comment type="caution">
    <text evidence="11">The sequence shown here is derived from an EMBL/GenBank/DDBJ whole genome shotgun (WGS) entry which is preliminary data.</text>
</comment>
<keyword evidence="7" id="KW-1015">Disulfide bond</keyword>
<proteinExistence type="predicted"/>
<evidence type="ECO:0000256" key="4">
    <source>
        <dbReference type="ARBA" id="ARBA00022723"/>
    </source>
</evidence>
<feature type="region of interest" description="Disordered" evidence="9">
    <location>
        <begin position="1"/>
        <end position="35"/>
    </location>
</feature>
<dbReference type="PROSITE" id="PS51296">
    <property type="entry name" value="RIESKE"/>
    <property type="match status" value="1"/>
</dbReference>
<dbReference type="RefSeq" id="WP_289454726.1">
    <property type="nucleotide sequence ID" value="NZ_JAUCGQ010000001.1"/>
</dbReference>
<protein>
    <recommendedName>
        <fullName evidence="2">Cytochrome bc1 complex Rieske iron-sulfur subunit</fullName>
    </recommendedName>
    <alternativeName>
        <fullName evidence="8">Cytochrome bc1 reductase complex subunit QcrA</fullName>
    </alternativeName>
</protein>
<evidence type="ECO:0000313" key="12">
    <source>
        <dbReference type="Proteomes" id="UP001529338"/>
    </source>
</evidence>
<dbReference type="PANTHER" id="PTHR10134">
    <property type="entry name" value="CYTOCHROME B-C1 COMPLEX SUBUNIT RIESKE, MITOCHONDRIAL"/>
    <property type="match status" value="1"/>
</dbReference>
<sequence length="189" mass="18297">MTLLRTPVAAPAPAAPEAPSRTQAPRPVPPAGAEDDVACESCLDRRQLLARAGAAGLGVAAVGLLAACGGSSGADDDGDEPRSAAPAAAAAAGALAKVADIPVGGAVKAKDSNGTPIIVSRPQAGTIVALTAICPHKGCEVKPDGKDLLCPCHASIFTLTGGNVSGPAKTPLAPVDVHVADGVVVLGKA</sequence>
<evidence type="ECO:0000256" key="3">
    <source>
        <dbReference type="ARBA" id="ARBA00022714"/>
    </source>
</evidence>
<evidence type="ECO:0000313" key="11">
    <source>
        <dbReference type="EMBL" id="MDM7854906.1"/>
    </source>
</evidence>
<feature type="compositionally biased region" description="Low complexity" evidence="9">
    <location>
        <begin position="7"/>
        <end position="19"/>
    </location>
</feature>
<evidence type="ECO:0000256" key="6">
    <source>
        <dbReference type="ARBA" id="ARBA00023014"/>
    </source>
</evidence>
<dbReference type="SUPFAM" id="SSF50022">
    <property type="entry name" value="ISP domain"/>
    <property type="match status" value="1"/>
</dbReference>
<evidence type="ECO:0000256" key="1">
    <source>
        <dbReference type="ARBA" id="ARBA00002494"/>
    </source>
</evidence>
<dbReference type="EMBL" id="JAUCGQ010000001">
    <property type="protein sequence ID" value="MDM7854906.1"/>
    <property type="molecule type" value="Genomic_DNA"/>
</dbReference>
<comment type="function">
    <text evidence="1">Iron-sulfur subunit of the cytochrome bc1 complex, an essential component of the respiratory electron transport chain required for ATP synthesis. The bc1 complex catalyzes the oxidation of menaquinol and the reduction of cytochrome c in the respiratory chain. The bc1 complex operates through a Q-cycle mechanism that couples electron transfer to generation of the proton gradient that drives ATP synthesis.</text>
</comment>
<dbReference type="CDD" id="cd03467">
    <property type="entry name" value="Rieske"/>
    <property type="match status" value="1"/>
</dbReference>
<keyword evidence="5" id="KW-0408">Iron</keyword>
<keyword evidence="4" id="KW-0479">Metal-binding</keyword>
<keyword evidence="3" id="KW-0001">2Fe-2S</keyword>
<evidence type="ECO:0000256" key="9">
    <source>
        <dbReference type="SAM" id="MobiDB-lite"/>
    </source>
</evidence>
<dbReference type="InterPro" id="IPR017941">
    <property type="entry name" value="Rieske_2Fe-2S"/>
</dbReference>
<dbReference type="Gene3D" id="2.102.10.10">
    <property type="entry name" value="Rieske [2Fe-2S] iron-sulphur domain"/>
    <property type="match status" value="1"/>
</dbReference>
<keyword evidence="6" id="KW-0411">Iron-sulfur</keyword>
<dbReference type="Proteomes" id="UP001529338">
    <property type="component" value="Unassembled WGS sequence"/>
</dbReference>
<dbReference type="Pfam" id="PF00355">
    <property type="entry name" value="Rieske"/>
    <property type="match status" value="1"/>
</dbReference>
<evidence type="ECO:0000256" key="5">
    <source>
        <dbReference type="ARBA" id="ARBA00023004"/>
    </source>
</evidence>
<evidence type="ECO:0000259" key="10">
    <source>
        <dbReference type="PROSITE" id="PS51296"/>
    </source>
</evidence>
<name>A0ABT7SFD9_9CELL</name>
<accession>A0ABT7SFD9</accession>
<organism evidence="11 12">
    <name type="scientific">Cellulomonas alba</name>
    <dbReference type="NCBI Taxonomy" id="3053467"/>
    <lineage>
        <taxon>Bacteria</taxon>
        <taxon>Bacillati</taxon>
        <taxon>Actinomycetota</taxon>
        <taxon>Actinomycetes</taxon>
        <taxon>Micrococcales</taxon>
        <taxon>Cellulomonadaceae</taxon>
        <taxon>Cellulomonas</taxon>
    </lineage>
</organism>
<gene>
    <name evidence="11" type="ORF">QRT04_08185</name>
</gene>
<keyword evidence="12" id="KW-1185">Reference proteome</keyword>
<feature type="domain" description="Rieske" evidence="10">
    <location>
        <begin position="93"/>
        <end position="186"/>
    </location>
</feature>
<evidence type="ECO:0000256" key="8">
    <source>
        <dbReference type="ARBA" id="ARBA00029586"/>
    </source>
</evidence>
<dbReference type="InterPro" id="IPR014349">
    <property type="entry name" value="Rieske_Fe-S_prot"/>
</dbReference>